<accession>A0AA35W624</accession>
<name>A0AA35W624_GEOBA</name>
<dbReference type="SUPFAM" id="SSF53383">
    <property type="entry name" value="PLP-dependent transferases"/>
    <property type="match status" value="1"/>
</dbReference>
<evidence type="ECO:0000313" key="4">
    <source>
        <dbReference type="Proteomes" id="UP001174909"/>
    </source>
</evidence>
<evidence type="ECO:0000259" key="2">
    <source>
        <dbReference type="Pfam" id="PF02347"/>
    </source>
</evidence>
<evidence type="ECO:0000313" key="3">
    <source>
        <dbReference type="EMBL" id="CAI7996784.1"/>
    </source>
</evidence>
<organism evidence="3 4">
    <name type="scientific">Geodia barretti</name>
    <name type="common">Barrett's horny sponge</name>
    <dbReference type="NCBI Taxonomy" id="519541"/>
    <lineage>
        <taxon>Eukaryota</taxon>
        <taxon>Metazoa</taxon>
        <taxon>Porifera</taxon>
        <taxon>Demospongiae</taxon>
        <taxon>Heteroscleromorpha</taxon>
        <taxon>Tetractinellida</taxon>
        <taxon>Astrophorina</taxon>
        <taxon>Geodiidae</taxon>
        <taxon>Geodia</taxon>
    </lineage>
</organism>
<keyword evidence="1" id="KW-0560">Oxidoreductase</keyword>
<dbReference type="GO" id="GO:0009116">
    <property type="term" value="P:nucleoside metabolic process"/>
    <property type="evidence" value="ECO:0007669"/>
    <property type="project" value="InterPro"/>
</dbReference>
<protein>
    <submittedName>
        <fullName evidence="3">Probable glycine dehydrogenase (Decarboxylating) subunit 1</fullName>
    </submittedName>
</protein>
<dbReference type="InterPro" id="IPR049315">
    <property type="entry name" value="GDC-P_N"/>
</dbReference>
<reference evidence="3" key="1">
    <citation type="submission" date="2023-03" db="EMBL/GenBank/DDBJ databases">
        <authorList>
            <person name="Steffen K."/>
            <person name="Cardenas P."/>
        </authorList>
    </citation>
    <scope>NUCLEOTIDE SEQUENCE</scope>
</reference>
<dbReference type="Gene3D" id="3.90.1150.10">
    <property type="entry name" value="Aspartate Aminotransferase, domain 1"/>
    <property type="match status" value="1"/>
</dbReference>
<comment type="caution">
    <text evidence="3">The sequence shown here is derived from an EMBL/GenBank/DDBJ whole genome shotgun (WGS) entry which is preliminary data.</text>
</comment>
<dbReference type="PANTHER" id="PTHR42806:SF1">
    <property type="entry name" value="GLYCINE DEHYDROGENASE (DECARBOXYLATING)"/>
    <property type="match status" value="1"/>
</dbReference>
<proteinExistence type="predicted"/>
<dbReference type="AlphaFoldDB" id="A0AA35W624"/>
<dbReference type="InterPro" id="IPR023010">
    <property type="entry name" value="GcvPA"/>
</dbReference>
<gene>
    <name evidence="3" type="ORF">GBAR_LOCUS1959</name>
</gene>
<feature type="domain" description="Glycine cleavage system P-protein N-terminal" evidence="2">
    <location>
        <begin position="1"/>
        <end position="150"/>
    </location>
</feature>
<dbReference type="InterPro" id="IPR015421">
    <property type="entry name" value="PyrdxlP-dep_Trfase_major"/>
</dbReference>
<sequence length="155" mass="17023">MPSRLVGRTTDTRGRTGYVLTLQTREQHIRRERATSNICTNEALYALASTIYLSAMGRHGLRQVAELCYHKAHYAASAISGLAGYALPQSGAFFQEFVVTCPEAPAKVNRRLMERNILGGLDVSDRFENGMLLCVTEMNSRADIDSLVDALAAAK</sequence>
<dbReference type="Proteomes" id="UP001174909">
    <property type="component" value="Unassembled WGS sequence"/>
</dbReference>
<dbReference type="PANTHER" id="PTHR42806">
    <property type="entry name" value="GLYCINE CLEAVAGE SYSTEM P-PROTEIN"/>
    <property type="match status" value="1"/>
</dbReference>
<dbReference type="GO" id="GO:0004375">
    <property type="term" value="F:glycine dehydrogenase (decarboxylating) activity"/>
    <property type="evidence" value="ECO:0007669"/>
    <property type="project" value="InterPro"/>
</dbReference>
<dbReference type="Pfam" id="PF02347">
    <property type="entry name" value="GDC-P"/>
    <property type="match status" value="1"/>
</dbReference>
<dbReference type="Gene3D" id="3.40.640.10">
    <property type="entry name" value="Type I PLP-dependent aspartate aminotransferase-like (Major domain)"/>
    <property type="match status" value="1"/>
</dbReference>
<dbReference type="InterPro" id="IPR015422">
    <property type="entry name" value="PyrdxlP-dep_Trfase_small"/>
</dbReference>
<dbReference type="InterPro" id="IPR015424">
    <property type="entry name" value="PyrdxlP-dep_Trfase"/>
</dbReference>
<dbReference type="EMBL" id="CASHTH010000279">
    <property type="protein sequence ID" value="CAI7996784.1"/>
    <property type="molecule type" value="Genomic_DNA"/>
</dbReference>
<keyword evidence="4" id="KW-1185">Reference proteome</keyword>
<evidence type="ECO:0000256" key="1">
    <source>
        <dbReference type="ARBA" id="ARBA00023002"/>
    </source>
</evidence>